<accession>A0A8S0WYS8</accession>
<organism evidence="2 3">
    <name type="scientific">Cyclocybe aegerita</name>
    <name type="common">Black poplar mushroom</name>
    <name type="synonym">Agrocybe aegerita</name>
    <dbReference type="NCBI Taxonomy" id="1973307"/>
    <lineage>
        <taxon>Eukaryota</taxon>
        <taxon>Fungi</taxon>
        <taxon>Dikarya</taxon>
        <taxon>Basidiomycota</taxon>
        <taxon>Agaricomycotina</taxon>
        <taxon>Agaricomycetes</taxon>
        <taxon>Agaricomycetidae</taxon>
        <taxon>Agaricales</taxon>
        <taxon>Agaricineae</taxon>
        <taxon>Bolbitiaceae</taxon>
        <taxon>Cyclocybe</taxon>
    </lineage>
</organism>
<feature type="compositionally biased region" description="Acidic residues" evidence="1">
    <location>
        <begin position="28"/>
        <end position="37"/>
    </location>
</feature>
<keyword evidence="3" id="KW-1185">Reference proteome</keyword>
<dbReference type="Gene3D" id="3.30.420.10">
    <property type="entry name" value="Ribonuclease H-like superfamily/Ribonuclease H"/>
    <property type="match status" value="1"/>
</dbReference>
<dbReference type="Proteomes" id="UP000467700">
    <property type="component" value="Unassembled WGS sequence"/>
</dbReference>
<feature type="compositionally biased region" description="Acidic residues" evidence="1">
    <location>
        <begin position="114"/>
        <end position="134"/>
    </location>
</feature>
<dbReference type="AlphaFoldDB" id="A0A8S0WYS8"/>
<evidence type="ECO:0000313" key="3">
    <source>
        <dbReference type="Proteomes" id="UP000467700"/>
    </source>
</evidence>
<evidence type="ECO:0000256" key="1">
    <source>
        <dbReference type="SAM" id="MobiDB-lite"/>
    </source>
</evidence>
<dbReference type="PANTHER" id="PTHR35871:SF1">
    <property type="entry name" value="CXC1-LIKE CYSTEINE CLUSTER ASSOCIATED WITH KDZ TRANSPOSASES DOMAIN-CONTAINING PROTEIN"/>
    <property type="match status" value="1"/>
</dbReference>
<dbReference type="InterPro" id="IPR036397">
    <property type="entry name" value="RNaseH_sf"/>
</dbReference>
<comment type="caution">
    <text evidence="2">The sequence shown here is derived from an EMBL/GenBank/DDBJ whole genome shotgun (WGS) entry which is preliminary data.</text>
</comment>
<feature type="region of interest" description="Disordered" evidence="1">
    <location>
        <begin position="111"/>
        <end position="136"/>
    </location>
</feature>
<name>A0A8S0WYS8_CYCAE</name>
<dbReference type="OrthoDB" id="6511194at2759"/>
<sequence>MGRHSKATTARLGNLNHPRRSYKPTVEDVSESEDEDYIPTSNRQPLLEEGFFFLDEDLDSDSDWDPEDEEEVEVDEEKLEGLKNESDIHQFAAVLCEAQALAVKAELAKKTVSEDESGSDSDSSPEDPPTEDVEASMGRLFPERDELSNEEEVEELLKQLRNGCRPSDDSPETRTDVLLNGLCYKDFPMLHRALTKLTVKSKDKKLDVFFRSRITGMVATLNLYLDSQLSYTWREASLIAAKAAGRGPNHARNLQKWICQFLKSGKLPLHRYGSYNSSILDDEDFARDIQLHLTEKAKDGYIRAQDIVDYIATKDVQERLGVKARGITVRTARRWLKKLNWRYTRKRNGMYIDGHEREDVVAYQKAFVSRWQEYEKRFIIYDNDGNVLSKPAGFPVPQIGRFRLILVTHDESTFYENDRRKTKWTHFQEKATTERKGEGPSIMVSEFLTPDWGRLKDGDDEAHILFRAGKNRDGYFDNDDLISQVDHAIDIFEGLTNGFATGLFLFDNAPSHQKRAMDALSARKMPKNAHATWTHHKDGPKMRTTCFGEHSTIQDFYYPDDHPTMPGWFKGMENIIRERSLWPQRGLNVQCEGFKCEPGKTDCCCRRLLFTQPDFVNQKSRLEELITSRGHICDFYPKYHCELNFIEQYWGAAKLRYRNSPKTTDIKEMERNVLACLDDVPDVSIKRYANRAARFINGYFQGLTGPEAAWANRKYHGHRTLPASVVAKLKEEFLKRFGGSK</sequence>
<dbReference type="GO" id="GO:0003676">
    <property type="term" value="F:nucleic acid binding"/>
    <property type="evidence" value="ECO:0007669"/>
    <property type="project" value="InterPro"/>
</dbReference>
<reference evidence="2 3" key="1">
    <citation type="submission" date="2020-01" db="EMBL/GenBank/DDBJ databases">
        <authorList>
            <person name="Gupta K D."/>
        </authorList>
    </citation>
    <scope>NUCLEOTIDE SEQUENCE [LARGE SCALE GENOMIC DNA]</scope>
</reference>
<evidence type="ECO:0000313" key="2">
    <source>
        <dbReference type="EMBL" id="CAA7269096.1"/>
    </source>
</evidence>
<feature type="compositionally biased region" description="Acidic residues" evidence="1">
    <location>
        <begin position="54"/>
        <end position="78"/>
    </location>
</feature>
<dbReference type="PANTHER" id="PTHR35871">
    <property type="entry name" value="EXPRESSED PROTEIN"/>
    <property type="match status" value="1"/>
</dbReference>
<gene>
    <name evidence="2" type="ORF">AAE3_LOCUS11304</name>
</gene>
<feature type="region of interest" description="Disordered" evidence="1">
    <location>
        <begin position="1"/>
        <end position="78"/>
    </location>
</feature>
<dbReference type="EMBL" id="CACVBS010000074">
    <property type="protein sequence ID" value="CAA7269096.1"/>
    <property type="molecule type" value="Genomic_DNA"/>
</dbReference>
<proteinExistence type="predicted"/>
<protein>
    <submittedName>
        <fullName evidence="2">Uncharacterized protein</fullName>
    </submittedName>
</protein>